<evidence type="ECO:0000313" key="2">
    <source>
        <dbReference type="Proteomes" id="UP000184089"/>
    </source>
</evidence>
<gene>
    <name evidence="1" type="ORF">SAMN05444424_1167</name>
</gene>
<proteinExistence type="predicted"/>
<dbReference type="Proteomes" id="UP000184089">
    <property type="component" value="Unassembled WGS sequence"/>
</dbReference>
<name>A0AAQ1MCT2_9FIRM</name>
<sequence length="98" mass="11547">MPQLPPVKLDVFSEWFDLLMTILEENKDFLTDDLRHANERQMEKLMRFPRRYEDAAGQARVDLRLYPSDASEIIWLLLVAAGGNYEITKKYSADLKER</sequence>
<dbReference type="EMBL" id="FQVY01000002">
    <property type="protein sequence ID" value="SHG01909.1"/>
    <property type="molecule type" value="Genomic_DNA"/>
</dbReference>
<reference evidence="2" key="1">
    <citation type="submission" date="2016-11" db="EMBL/GenBank/DDBJ databases">
        <authorList>
            <person name="Jaros S."/>
            <person name="Januszkiewicz K."/>
            <person name="Wedrychowicz H."/>
        </authorList>
    </citation>
    <scope>NUCLEOTIDE SEQUENCE [LARGE SCALE GENOMIC DNA]</scope>
    <source>
        <strain evidence="2">DSM 4029</strain>
    </source>
</reference>
<dbReference type="RefSeq" id="WP_021658997.1">
    <property type="nucleotide sequence ID" value="NZ_FQVY01000002.1"/>
</dbReference>
<dbReference type="AlphaFoldDB" id="A0AAQ1MCT2"/>
<evidence type="ECO:0000313" key="1">
    <source>
        <dbReference type="EMBL" id="SHG01909.1"/>
    </source>
</evidence>
<organism evidence="1 2">
    <name type="scientific">Bittarella massiliensis</name>
    <name type="common">ex Durand et al. 2017</name>
    <dbReference type="NCBI Taxonomy" id="1720313"/>
    <lineage>
        <taxon>Bacteria</taxon>
        <taxon>Bacillati</taxon>
        <taxon>Bacillota</taxon>
        <taxon>Clostridia</taxon>
        <taxon>Eubacteriales</taxon>
        <taxon>Oscillospiraceae</taxon>
        <taxon>Bittarella (ex Durand et al. 2017)</taxon>
    </lineage>
</organism>
<accession>A0AAQ1MCT2</accession>
<comment type="caution">
    <text evidence="1">The sequence shown here is derived from an EMBL/GenBank/DDBJ whole genome shotgun (WGS) entry which is preliminary data.</text>
</comment>
<protein>
    <submittedName>
        <fullName evidence="1">Uncharacterized protein</fullName>
    </submittedName>
</protein>